<protein>
    <submittedName>
        <fullName evidence="4">SDR family oxidoreductase</fullName>
    </submittedName>
</protein>
<dbReference type="Proteomes" id="UP001409291">
    <property type="component" value="Unassembled WGS sequence"/>
</dbReference>
<comment type="similarity">
    <text evidence="1">Belongs to the short-chain dehydrogenases/reductases (SDR) family.</text>
</comment>
<comment type="caution">
    <text evidence="4">The sequence shown here is derived from an EMBL/GenBank/DDBJ whole genome shotgun (WGS) entry which is preliminary data.</text>
</comment>
<keyword evidence="5" id="KW-1185">Reference proteome</keyword>
<proteinExistence type="inferred from homology"/>
<dbReference type="CDD" id="cd05233">
    <property type="entry name" value="SDR_c"/>
    <property type="match status" value="1"/>
</dbReference>
<dbReference type="InterPro" id="IPR036291">
    <property type="entry name" value="NAD(P)-bd_dom_sf"/>
</dbReference>
<gene>
    <name evidence="4" type="ORF">ABE541_11030</name>
</gene>
<accession>A0ABV0BUZ5</accession>
<dbReference type="InterPro" id="IPR002347">
    <property type="entry name" value="SDR_fam"/>
</dbReference>
<evidence type="ECO:0000259" key="3">
    <source>
        <dbReference type="SMART" id="SM00822"/>
    </source>
</evidence>
<dbReference type="EMBL" id="JBDJNQ010000004">
    <property type="protein sequence ID" value="MEN5377798.1"/>
    <property type="molecule type" value="Genomic_DNA"/>
</dbReference>
<dbReference type="SMART" id="SM00822">
    <property type="entry name" value="PKS_KR"/>
    <property type="match status" value="1"/>
</dbReference>
<evidence type="ECO:0000256" key="1">
    <source>
        <dbReference type="ARBA" id="ARBA00006484"/>
    </source>
</evidence>
<reference evidence="4 5" key="1">
    <citation type="submission" date="2024-04" db="EMBL/GenBank/DDBJ databases">
        <title>WGS of bacteria from Torrens River.</title>
        <authorList>
            <person name="Wyrsch E.R."/>
            <person name="Drigo B."/>
        </authorList>
    </citation>
    <scope>NUCLEOTIDE SEQUENCE [LARGE SCALE GENOMIC DNA]</scope>
    <source>
        <strain evidence="4 5">TWI391</strain>
    </source>
</reference>
<evidence type="ECO:0000313" key="4">
    <source>
        <dbReference type="EMBL" id="MEN5377798.1"/>
    </source>
</evidence>
<dbReference type="RefSeq" id="WP_208699651.1">
    <property type="nucleotide sequence ID" value="NZ_JBDJLH010000002.1"/>
</dbReference>
<dbReference type="PRINTS" id="PR00080">
    <property type="entry name" value="SDRFAMILY"/>
</dbReference>
<dbReference type="PANTHER" id="PTHR43639">
    <property type="entry name" value="OXIDOREDUCTASE, SHORT-CHAIN DEHYDROGENASE/REDUCTASE FAMILY (AFU_ORTHOLOGUE AFUA_5G02870)"/>
    <property type="match status" value="1"/>
</dbReference>
<dbReference type="PANTHER" id="PTHR43639:SF1">
    <property type="entry name" value="SHORT-CHAIN DEHYDROGENASE_REDUCTASE FAMILY PROTEIN"/>
    <property type="match status" value="1"/>
</dbReference>
<sequence>MNLNLKDKVIIVTGGAKGIGKAIVLGLAREGAIPVIVGRRQVDNDLVKQEVEALGGQAFAVQAELSDPKDCETAVATTITHFGRIDGLVNNAGVNDGVGLASGNYEKFLASLHKNLIHYYLMAHHALDALIASQGSIVNITSKTAETGQGNTSAYAASNGGRNALTREWAVELLPHRIRVNAIVVAECATPQYDTWIQTLDNPVETLKKITDRIPLEHRMTTSEEIANTALFLLSDKSSHTTGQLIHVDGGYVHLDRSIIAEQ</sequence>
<dbReference type="Gene3D" id="3.40.50.720">
    <property type="entry name" value="NAD(P)-binding Rossmann-like Domain"/>
    <property type="match status" value="1"/>
</dbReference>
<dbReference type="SUPFAM" id="SSF51735">
    <property type="entry name" value="NAD(P)-binding Rossmann-fold domains"/>
    <property type="match status" value="1"/>
</dbReference>
<evidence type="ECO:0000256" key="2">
    <source>
        <dbReference type="ARBA" id="ARBA00023002"/>
    </source>
</evidence>
<dbReference type="NCBIfam" id="NF006384">
    <property type="entry name" value="PRK08628.1"/>
    <property type="match status" value="1"/>
</dbReference>
<feature type="domain" description="Ketoreductase" evidence="3">
    <location>
        <begin position="8"/>
        <end position="188"/>
    </location>
</feature>
<dbReference type="Pfam" id="PF13561">
    <property type="entry name" value="adh_short_C2"/>
    <property type="match status" value="1"/>
</dbReference>
<dbReference type="PRINTS" id="PR00081">
    <property type="entry name" value="GDHRDH"/>
</dbReference>
<name>A0ABV0BUZ5_9SPHI</name>
<keyword evidence="2" id="KW-0560">Oxidoreductase</keyword>
<evidence type="ECO:0000313" key="5">
    <source>
        <dbReference type="Proteomes" id="UP001409291"/>
    </source>
</evidence>
<dbReference type="InterPro" id="IPR057326">
    <property type="entry name" value="KR_dom"/>
</dbReference>
<organism evidence="4 5">
    <name type="scientific">Sphingobacterium kitahiroshimense</name>
    <dbReference type="NCBI Taxonomy" id="470446"/>
    <lineage>
        <taxon>Bacteria</taxon>
        <taxon>Pseudomonadati</taxon>
        <taxon>Bacteroidota</taxon>
        <taxon>Sphingobacteriia</taxon>
        <taxon>Sphingobacteriales</taxon>
        <taxon>Sphingobacteriaceae</taxon>
        <taxon>Sphingobacterium</taxon>
    </lineage>
</organism>